<proteinExistence type="predicted"/>
<comment type="caution">
    <text evidence="2">The sequence shown here is derived from an EMBL/GenBank/DDBJ whole genome shotgun (WGS) entry which is preliminary data.</text>
</comment>
<name>A0A8S1S486_PAROT</name>
<keyword evidence="3" id="KW-1185">Reference proteome</keyword>
<evidence type="ECO:0000256" key="1">
    <source>
        <dbReference type="SAM" id="MobiDB-lite"/>
    </source>
</evidence>
<feature type="compositionally biased region" description="Basic and acidic residues" evidence="1">
    <location>
        <begin position="70"/>
        <end position="79"/>
    </location>
</feature>
<dbReference type="OrthoDB" id="289554at2759"/>
<dbReference type="Proteomes" id="UP000683925">
    <property type="component" value="Unassembled WGS sequence"/>
</dbReference>
<gene>
    <name evidence="2" type="ORF">POCTA_138.1.T0060105</name>
</gene>
<organism evidence="2 3">
    <name type="scientific">Paramecium octaurelia</name>
    <dbReference type="NCBI Taxonomy" id="43137"/>
    <lineage>
        <taxon>Eukaryota</taxon>
        <taxon>Sar</taxon>
        <taxon>Alveolata</taxon>
        <taxon>Ciliophora</taxon>
        <taxon>Intramacronucleata</taxon>
        <taxon>Oligohymenophorea</taxon>
        <taxon>Peniculida</taxon>
        <taxon>Parameciidae</taxon>
        <taxon>Paramecium</taxon>
    </lineage>
</organism>
<dbReference type="OMA" id="DQDDKYE"/>
<accession>A0A8S1S486</accession>
<dbReference type="EMBL" id="CAJJDP010000005">
    <property type="protein sequence ID" value="CAD8134936.1"/>
    <property type="molecule type" value="Genomic_DNA"/>
</dbReference>
<reference evidence="2" key="1">
    <citation type="submission" date="2021-01" db="EMBL/GenBank/DDBJ databases">
        <authorList>
            <consortium name="Genoscope - CEA"/>
            <person name="William W."/>
        </authorList>
    </citation>
    <scope>NUCLEOTIDE SEQUENCE</scope>
</reference>
<evidence type="ECO:0000313" key="2">
    <source>
        <dbReference type="EMBL" id="CAD8134936.1"/>
    </source>
</evidence>
<feature type="region of interest" description="Disordered" evidence="1">
    <location>
        <begin position="49"/>
        <end position="79"/>
    </location>
</feature>
<evidence type="ECO:0000313" key="3">
    <source>
        <dbReference type="Proteomes" id="UP000683925"/>
    </source>
</evidence>
<protein>
    <submittedName>
        <fullName evidence="2">Uncharacterized protein</fullName>
    </submittedName>
</protein>
<sequence length="79" mass="9227">MNRNFNNLRVQSKFEFDAIISQLDNGSPLTQIQVKKFSGIKNLDLFEAQDQDDKYETPKESSNSLMDEVPNIKERNKEF</sequence>
<dbReference type="AlphaFoldDB" id="A0A8S1S486"/>